<feature type="domain" description="Carrier" evidence="6">
    <location>
        <begin position="916"/>
        <end position="996"/>
    </location>
</feature>
<dbReference type="GO" id="GO:0004312">
    <property type="term" value="F:fatty acid synthase activity"/>
    <property type="evidence" value="ECO:0007669"/>
    <property type="project" value="TreeGrafter"/>
</dbReference>
<dbReference type="Pfam" id="PF08240">
    <property type="entry name" value="ADH_N"/>
    <property type="match status" value="1"/>
</dbReference>
<dbReference type="SMART" id="SM00822">
    <property type="entry name" value="PKS_KR"/>
    <property type="match status" value="1"/>
</dbReference>
<evidence type="ECO:0000256" key="3">
    <source>
        <dbReference type="ARBA" id="ARBA00022679"/>
    </source>
</evidence>
<dbReference type="InterPro" id="IPR013968">
    <property type="entry name" value="PKS_KR"/>
</dbReference>
<keyword evidence="1" id="KW-0596">Phosphopantetheine</keyword>
<dbReference type="InterPro" id="IPR036736">
    <property type="entry name" value="ACP-like_sf"/>
</dbReference>
<sequence length="1001" mass="109483">MGFLSGWWLGDEDNRANEPYVSPERWSRELVAAGFKQPDAMVLDIIAPYQQCVTILASPDIKVRTPPRVSLLCWTRNGPYVEEMQSKLNSLAIAVDICIFGQQLPNQDVLCLLDLERPTIHDLSQDSFQTLVGYLKVLETRMIWATRSAQVRCEDPRFAMTLGFTRTARTDLSAKLFTVEIDNSSSITAATQALADILLRVQMPELDADSMAPDWEYAVVNGKVLVPRMHWQTVTDAFTQIEDYNNRPSTKSLTVTTPGLLETIGWREAEREKLGYGEVVVQTRAVGLNFKDVLIALGALDNSMEEMGLEGSGVITEIGPGVDKLVVGDRVLYASIGCFTTRKTVSETLCVKMDDCMTFEQGAAIPSVYLTVIVALVDKANLKQGQTVLIHSACGGVGLAAVQIANMVGAEIYCTVSTQKKASYLVKNHGIQPSHIFQSRDSSFLGDIMRATNNRGVDAVLNSLSGHLLDASWKCVAKFGTLIEIGKRDFRRRAKLAMEVFEDNRTFVGLDVSQLCQAQPEKAAEVLKRCIGWMRSGKIKPASIAKVCEAEQIEEAFRFMQKGAHIGKMIVRMPQDMSSLKSVKDIACPSLRANGCYLLVGGLGGLGRAIATWLVEYGARHLMFLSRSASANPEAGDFIDELSSQGCQVQLVAGNVAIMADVKRAVQAAAKPIAGVVNLSMVLKVSLRLTLVLSSKTNLTRHVYSEQDISLKEMSFADWNVAVEPKVQGTWNLHKALSPDLDFFILSSSISGIVGQHGQANYAAGNTFLDAFVQYRHQKGLAASVIDIGSVGDVGYTSKNPDVLDKLRKLGAYILHENDLVEAINLAIQRSRPGKTAVLPHRAYWNPSQIILGLVTTAPLASLGTSIAWKKDVRMSIYHSIHCHGEAVTKASAERDVIDSLLTHAQKQPSILKEEGTTTVIATAIMSALANILTENKGNIKVQDSPANAGLDSLVAMQMRIWIRDRFGVDMTVLTMLQSSSFLNLGEHVQLALSKRFLSQG</sequence>
<dbReference type="GO" id="GO:0016491">
    <property type="term" value="F:oxidoreductase activity"/>
    <property type="evidence" value="ECO:0007669"/>
    <property type="project" value="UniProtKB-KW"/>
</dbReference>
<dbReference type="Pfam" id="PF08659">
    <property type="entry name" value="KR"/>
    <property type="match status" value="2"/>
</dbReference>
<evidence type="ECO:0000259" key="6">
    <source>
        <dbReference type="PROSITE" id="PS50075"/>
    </source>
</evidence>
<dbReference type="InterPro" id="IPR057326">
    <property type="entry name" value="KR_dom"/>
</dbReference>
<dbReference type="Pfam" id="PF00550">
    <property type="entry name" value="PP-binding"/>
    <property type="match status" value="1"/>
</dbReference>
<evidence type="ECO:0000313" key="7">
    <source>
        <dbReference type="EMBL" id="PHH74536.1"/>
    </source>
</evidence>
<organism evidence="7 8">
    <name type="scientific">Ophiocordyceps australis</name>
    <dbReference type="NCBI Taxonomy" id="1399860"/>
    <lineage>
        <taxon>Eukaryota</taxon>
        <taxon>Fungi</taxon>
        <taxon>Dikarya</taxon>
        <taxon>Ascomycota</taxon>
        <taxon>Pezizomycotina</taxon>
        <taxon>Sordariomycetes</taxon>
        <taxon>Hypocreomycetidae</taxon>
        <taxon>Hypocreales</taxon>
        <taxon>Ophiocordycipitaceae</taxon>
        <taxon>Ophiocordyceps</taxon>
    </lineage>
</organism>
<comment type="caution">
    <text evidence="7">The sequence shown here is derived from an EMBL/GenBank/DDBJ whole genome shotgun (WGS) entry which is preliminary data.</text>
</comment>
<dbReference type="SUPFAM" id="SSF50129">
    <property type="entry name" value="GroES-like"/>
    <property type="match status" value="1"/>
</dbReference>
<name>A0A2C5Z3G3_9HYPO</name>
<dbReference type="InterPro" id="IPR050091">
    <property type="entry name" value="PKS_NRPS_Biosynth_Enz"/>
</dbReference>
<keyword evidence="4" id="KW-0560">Oxidoreductase</keyword>
<dbReference type="SMART" id="SM00829">
    <property type="entry name" value="PKS_ER"/>
    <property type="match status" value="1"/>
</dbReference>
<dbReference type="SUPFAM" id="SSF51735">
    <property type="entry name" value="NAD(P)-binding Rossmann-fold domains"/>
    <property type="match status" value="2"/>
</dbReference>
<dbReference type="InterPro" id="IPR009081">
    <property type="entry name" value="PP-bd_ACP"/>
</dbReference>
<keyword evidence="3" id="KW-0808">Transferase</keyword>
<dbReference type="InterPro" id="IPR011032">
    <property type="entry name" value="GroES-like_sf"/>
</dbReference>
<dbReference type="GO" id="GO:0006633">
    <property type="term" value="P:fatty acid biosynthetic process"/>
    <property type="evidence" value="ECO:0007669"/>
    <property type="project" value="TreeGrafter"/>
</dbReference>
<dbReference type="InterPro" id="IPR020843">
    <property type="entry name" value="ER"/>
</dbReference>
<proteinExistence type="predicted"/>
<keyword evidence="8" id="KW-1185">Reference proteome</keyword>
<dbReference type="Proteomes" id="UP000224854">
    <property type="component" value="Unassembled WGS sequence"/>
</dbReference>
<keyword evidence="5" id="KW-0511">Multifunctional enzyme</keyword>
<evidence type="ECO:0000313" key="8">
    <source>
        <dbReference type="Proteomes" id="UP000224854"/>
    </source>
</evidence>
<reference evidence="7 8" key="1">
    <citation type="submission" date="2017-06" db="EMBL/GenBank/DDBJ databases">
        <title>Ant-infecting Ophiocordyceps genomes reveal a high diversity of potential behavioral manipulation genes and a possible major role for enterotoxins.</title>
        <authorList>
            <person name="De Bekker C."/>
            <person name="Evans H.C."/>
            <person name="Brachmann A."/>
            <person name="Hughes D.P."/>
        </authorList>
    </citation>
    <scope>NUCLEOTIDE SEQUENCE [LARGE SCALE GENOMIC DNA]</scope>
    <source>
        <strain evidence="7 8">1348a</strain>
    </source>
</reference>
<dbReference type="EMBL" id="NJEU01000425">
    <property type="protein sequence ID" value="PHH74536.1"/>
    <property type="molecule type" value="Genomic_DNA"/>
</dbReference>
<dbReference type="InterPro" id="IPR013154">
    <property type="entry name" value="ADH-like_N"/>
</dbReference>
<dbReference type="PANTHER" id="PTHR43775">
    <property type="entry name" value="FATTY ACID SYNTHASE"/>
    <property type="match status" value="1"/>
</dbReference>
<accession>A0A2C5Z3G3</accession>
<protein>
    <recommendedName>
        <fullName evidence="6">Carrier domain-containing protein</fullName>
    </recommendedName>
</protein>
<keyword evidence="2" id="KW-0597">Phosphoprotein</keyword>
<evidence type="ECO:0000256" key="2">
    <source>
        <dbReference type="ARBA" id="ARBA00022553"/>
    </source>
</evidence>
<evidence type="ECO:0000256" key="5">
    <source>
        <dbReference type="ARBA" id="ARBA00023268"/>
    </source>
</evidence>
<evidence type="ECO:0000256" key="4">
    <source>
        <dbReference type="ARBA" id="ARBA00023002"/>
    </source>
</evidence>
<dbReference type="Gene3D" id="3.90.180.10">
    <property type="entry name" value="Medium-chain alcohol dehydrogenases, catalytic domain"/>
    <property type="match status" value="1"/>
</dbReference>
<dbReference type="OrthoDB" id="329835at2759"/>
<dbReference type="CDD" id="cd05195">
    <property type="entry name" value="enoyl_red"/>
    <property type="match status" value="1"/>
</dbReference>
<dbReference type="GO" id="GO:0044550">
    <property type="term" value="P:secondary metabolite biosynthetic process"/>
    <property type="evidence" value="ECO:0007669"/>
    <property type="project" value="TreeGrafter"/>
</dbReference>
<dbReference type="Pfam" id="PF13602">
    <property type="entry name" value="ADH_zinc_N_2"/>
    <property type="match status" value="1"/>
</dbReference>
<evidence type="ECO:0000256" key="1">
    <source>
        <dbReference type="ARBA" id="ARBA00022450"/>
    </source>
</evidence>
<dbReference type="InterPro" id="IPR036291">
    <property type="entry name" value="NAD(P)-bd_dom_sf"/>
</dbReference>
<dbReference type="CDD" id="cd05274">
    <property type="entry name" value="KR_FAS_SDR_x"/>
    <property type="match status" value="1"/>
</dbReference>
<dbReference type="SUPFAM" id="SSF47336">
    <property type="entry name" value="ACP-like"/>
    <property type="match status" value="1"/>
</dbReference>
<dbReference type="PANTHER" id="PTHR43775:SF49">
    <property type="entry name" value="SYNTHASE, PUTATIVE (JCVI)-RELATED"/>
    <property type="match status" value="1"/>
</dbReference>
<dbReference type="PROSITE" id="PS50075">
    <property type="entry name" value="CARRIER"/>
    <property type="match status" value="1"/>
</dbReference>
<dbReference type="AlphaFoldDB" id="A0A2C5Z3G3"/>
<gene>
    <name evidence="7" type="ORF">CDD82_4894</name>
</gene>
<dbReference type="Gene3D" id="3.40.50.720">
    <property type="entry name" value="NAD(P)-binding Rossmann-like Domain"/>
    <property type="match status" value="2"/>
</dbReference>